<accession>A0A9P5SAX5</accession>
<dbReference type="Proteomes" id="UP000748756">
    <property type="component" value="Unassembled WGS sequence"/>
</dbReference>
<proteinExistence type="predicted"/>
<reference evidence="1" key="1">
    <citation type="journal article" date="2020" name="Fungal Divers.">
        <title>Resolving the Mortierellaceae phylogeny through synthesis of multi-gene phylogenetics and phylogenomics.</title>
        <authorList>
            <person name="Vandepol N."/>
            <person name="Liber J."/>
            <person name="Desiro A."/>
            <person name="Na H."/>
            <person name="Kennedy M."/>
            <person name="Barry K."/>
            <person name="Grigoriev I.V."/>
            <person name="Miller A.N."/>
            <person name="O'Donnell K."/>
            <person name="Stajich J.E."/>
            <person name="Bonito G."/>
        </authorList>
    </citation>
    <scope>NUCLEOTIDE SEQUENCE</scope>
    <source>
        <strain evidence="1">NRRL 6426</strain>
    </source>
</reference>
<dbReference type="AlphaFoldDB" id="A0A9P5SAX5"/>
<evidence type="ECO:0000313" key="1">
    <source>
        <dbReference type="EMBL" id="KAF9157004.1"/>
    </source>
</evidence>
<organism evidence="1 2">
    <name type="scientific">Linnemannia schmuckeri</name>
    <dbReference type="NCBI Taxonomy" id="64567"/>
    <lineage>
        <taxon>Eukaryota</taxon>
        <taxon>Fungi</taxon>
        <taxon>Fungi incertae sedis</taxon>
        <taxon>Mucoromycota</taxon>
        <taxon>Mortierellomycotina</taxon>
        <taxon>Mortierellomycetes</taxon>
        <taxon>Mortierellales</taxon>
        <taxon>Mortierellaceae</taxon>
        <taxon>Linnemannia</taxon>
    </lineage>
</organism>
<gene>
    <name evidence="1" type="ORF">BG015_008507</name>
</gene>
<sequence>MSAASSTDSPKRTMRRDDETTKFWAKIKRYHGDENFPKDTDKIQAVLTFLIKKFNEEPRLSSTVKQDLFAELEPLVAEGLRIMDEAEANQRSSRGQGVTGYLDRVQTVLESRYH</sequence>
<keyword evidence="2" id="KW-1185">Reference proteome</keyword>
<dbReference type="OrthoDB" id="2343943at2759"/>
<dbReference type="EMBL" id="JAAAUQ010000005">
    <property type="protein sequence ID" value="KAF9157004.1"/>
    <property type="molecule type" value="Genomic_DNA"/>
</dbReference>
<comment type="caution">
    <text evidence="1">The sequence shown here is derived from an EMBL/GenBank/DDBJ whole genome shotgun (WGS) entry which is preliminary data.</text>
</comment>
<protein>
    <submittedName>
        <fullName evidence="1">Uncharacterized protein</fullName>
    </submittedName>
</protein>
<evidence type="ECO:0000313" key="2">
    <source>
        <dbReference type="Proteomes" id="UP000748756"/>
    </source>
</evidence>
<name>A0A9P5SAX5_9FUNG</name>